<evidence type="ECO:0000313" key="3">
    <source>
        <dbReference type="Proteomes" id="UP000326396"/>
    </source>
</evidence>
<reference evidence="2 3" key="1">
    <citation type="submission" date="2019-05" db="EMBL/GenBank/DDBJ databases">
        <title>Mikania micrantha, genome provides insights into the molecular mechanism of rapid growth.</title>
        <authorList>
            <person name="Liu B."/>
        </authorList>
    </citation>
    <scope>NUCLEOTIDE SEQUENCE [LARGE SCALE GENOMIC DNA]</scope>
    <source>
        <strain evidence="2">NLD-2019</strain>
        <tissue evidence="2">Leaf</tissue>
    </source>
</reference>
<proteinExistence type="predicted"/>
<dbReference type="Pfam" id="PF13966">
    <property type="entry name" value="zf-RVT"/>
    <property type="match status" value="1"/>
</dbReference>
<dbReference type="OrthoDB" id="1712950at2759"/>
<dbReference type="EMBL" id="SZYD01000019">
    <property type="protein sequence ID" value="KAD2394189.1"/>
    <property type="molecule type" value="Genomic_DNA"/>
</dbReference>
<evidence type="ECO:0000313" key="2">
    <source>
        <dbReference type="EMBL" id="KAD2394189.1"/>
    </source>
</evidence>
<gene>
    <name evidence="2" type="ORF">E3N88_41166</name>
</gene>
<accession>A0A5N6LPS5</accession>
<comment type="caution">
    <text evidence="2">The sequence shown here is derived from an EMBL/GenBank/DDBJ whole genome shotgun (WGS) entry which is preliminary data.</text>
</comment>
<sequence>MRWSGVTTELNKLVPKKVNILSWRAELGKIPTRSVLRIKNINIGSLTCKLCDKAEETIDHLFTACQMSTYYLWSKIESWCKLPPLFAFSFRDLMVFHNSLVATKLRKELVLSVLQMTVWCIWKARNDAMFRQHRIIKEKMVDDVKMLS</sequence>
<name>A0A5N6LPS5_9ASTR</name>
<feature type="domain" description="Reverse transcriptase zinc-binding" evidence="1">
    <location>
        <begin position="11"/>
        <end position="69"/>
    </location>
</feature>
<dbReference type="InterPro" id="IPR026960">
    <property type="entry name" value="RVT-Znf"/>
</dbReference>
<keyword evidence="3" id="KW-1185">Reference proteome</keyword>
<protein>
    <recommendedName>
        <fullName evidence="1">Reverse transcriptase zinc-binding domain-containing protein</fullName>
    </recommendedName>
</protein>
<dbReference type="AlphaFoldDB" id="A0A5N6LPS5"/>
<organism evidence="2 3">
    <name type="scientific">Mikania micrantha</name>
    <name type="common">bitter vine</name>
    <dbReference type="NCBI Taxonomy" id="192012"/>
    <lineage>
        <taxon>Eukaryota</taxon>
        <taxon>Viridiplantae</taxon>
        <taxon>Streptophyta</taxon>
        <taxon>Embryophyta</taxon>
        <taxon>Tracheophyta</taxon>
        <taxon>Spermatophyta</taxon>
        <taxon>Magnoliopsida</taxon>
        <taxon>eudicotyledons</taxon>
        <taxon>Gunneridae</taxon>
        <taxon>Pentapetalae</taxon>
        <taxon>asterids</taxon>
        <taxon>campanulids</taxon>
        <taxon>Asterales</taxon>
        <taxon>Asteraceae</taxon>
        <taxon>Asteroideae</taxon>
        <taxon>Heliantheae alliance</taxon>
        <taxon>Eupatorieae</taxon>
        <taxon>Mikania</taxon>
    </lineage>
</organism>
<dbReference type="Proteomes" id="UP000326396">
    <property type="component" value="Linkage Group LG9"/>
</dbReference>
<evidence type="ECO:0000259" key="1">
    <source>
        <dbReference type="Pfam" id="PF13966"/>
    </source>
</evidence>